<dbReference type="InterPro" id="IPR020084">
    <property type="entry name" value="NUDIX_hydrolase_CS"/>
</dbReference>
<dbReference type="Gene3D" id="3.90.79.20">
    <property type="match status" value="1"/>
</dbReference>
<dbReference type="Pfam" id="PF00293">
    <property type="entry name" value="NUDIX"/>
    <property type="match status" value="1"/>
</dbReference>
<evidence type="ECO:0000313" key="8">
    <source>
        <dbReference type="EMBL" id="EHQ89044.1"/>
    </source>
</evidence>
<dbReference type="InterPro" id="IPR015376">
    <property type="entry name" value="Znr_NADH_PPase"/>
</dbReference>
<dbReference type="PRINTS" id="PR00502">
    <property type="entry name" value="NUDIXFAMILY"/>
</dbReference>
<evidence type="ECO:0000256" key="2">
    <source>
        <dbReference type="ARBA" id="ARBA00022801"/>
    </source>
</evidence>
<comment type="catalytic activity">
    <reaction evidence="6">
        <text>NADH + H2O = reduced beta-nicotinamide D-ribonucleotide + AMP + 2 H(+)</text>
        <dbReference type="Rhea" id="RHEA:48868"/>
        <dbReference type="ChEBI" id="CHEBI:15377"/>
        <dbReference type="ChEBI" id="CHEBI:15378"/>
        <dbReference type="ChEBI" id="CHEBI:57945"/>
        <dbReference type="ChEBI" id="CHEBI:90832"/>
        <dbReference type="ChEBI" id="CHEBI:456215"/>
        <dbReference type="EC" id="3.6.1.22"/>
    </reaction>
</comment>
<sequence>MLSKVDGDSMARWLLFKGNKILISEDKVLEFTLPDIDFYKLSKKLVRSQFLGQVEGRSYYAAELTPEIAAPETMVFCDLRRLLGKIPDALFFLAGKACQILHWDRTHQYCSRCGARTENKIDERAKLCPACGLVNYPRISPAIIVAITKDRKLLLAKGSGFQADFYSVLAGFVEPGETFEECVQREVREEVGLEVENIGYFGSQPWPFPDSLMVGFTAEYAGGDITIDEKEILNAGWFDADQLPLIPRTGSIARSLIDWFIERVKSEETSSI</sequence>
<keyword evidence="3 6" id="KW-0460">Magnesium</keyword>
<dbReference type="InterPro" id="IPR049734">
    <property type="entry name" value="NudC-like_C"/>
</dbReference>
<dbReference type="GO" id="GO:0035529">
    <property type="term" value="F:NADH pyrophosphatase activity"/>
    <property type="evidence" value="ECO:0007669"/>
    <property type="project" value="RHEA"/>
</dbReference>
<dbReference type="eggNOG" id="COG2816">
    <property type="taxonomic scope" value="Bacteria"/>
</dbReference>
<feature type="binding site" evidence="6">
    <location>
        <position position="190"/>
    </location>
    <ligand>
        <name>a divalent metal cation</name>
        <dbReference type="ChEBI" id="CHEBI:60240"/>
        <label>3</label>
    </ligand>
</feature>
<dbReference type="GO" id="GO:0000210">
    <property type="term" value="F:NAD+ diphosphatase activity"/>
    <property type="evidence" value="ECO:0007669"/>
    <property type="project" value="UniProtKB-UniRule"/>
</dbReference>
<gene>
    <name evidence="6" type="primary">nudC</name>
    <name evidence="8" type="ORF">DesyoDRAFT_1934</name>
</gene>
<dbReference type="STRING" id="768710.DesyoDRAFT_1934"/>
<dbReference type="InterPro" id="IPR000086">
    <property type="entry name" value="NUDIX_hydrolase_dom"/>
</dbReference>
<dbReference type="EC" id="3.6.1.22" evidence="6"/>
<dbReference type="EC" id="3.6.1.-" evidence="6"/>
<dbReference type="CDD" id="cd03429">
    <property type="entry name" value="NUDIX_NADH_pyrophosphatase_Nudt13"/>
    <property type="match status" value="1"/>
</dbReference>
<feature type="binding site" evidence="6">
    <location>
        <position position="231"/>
    </location>
    <ligand>
        <name>a divalent metal cation</name>
        <dbReference type="ChEBI" id="CHEBI:60240"/>
        <label>1</label>
    </ligand>
</feature>
<feature type="binding site" evidence="6">
    <location>
        <position position="110"/>
    </location>
    <ligand>
        <name>Zn(2+)</name>
        <dbReference type="ChEBI" id="CHEBI:29105"/>
    </ligand>
</feature>
<evidence type="ECO:0000256" key="1">
    <source>
        <dbReference type="ARBA" id="ARBA00022723"/>
    </source>
</evidence>
<keyword evidence="6" id="KW-0862">Zinc</keyword>
<comment type="cofactor">
    <cofactor evidence="6">
        <name>Zn(2+)</name>
        <dbReference type="ChEBI" id="CHEBI:29105"/>
    </cofactor>
    <text evidence="6">Binds 1 zinc ion per subunit.</text>
</comment>
<dbReference type="PANTHER" id="PTHR11383:SF3">
    <property type="entry name" value="NAD(P)H PYROPHOSPHATASE NUDT13, MITOCHONDRIAL"/>
    <property type="match status" value="1"/>
</dbReference>
<dbReference type="HOGENOM" id="CLU_037162_0_1_9"/>
<dbReference type="Pfam" id="PF09297">
    <property type="entry name" value="Zn_ribbon_NUD"/>
    <property type="match status" value="1"/>
</dbReference>
<dbReference type="NCBIfam" id="NF001299">
    <property type="entry name" value="PRK00241.1"/>
    <property type="match status" value="1"/>
</dbReference>
<dbReference type="GO" id="GO:0030145">
    <property type="term" value="F:manganese ion binding"/>
    <property type="evidence" value="ECO:0007669"/>
    <property type="project" value="UniProtKB-UniRule"/>
</dbReference>
<keyword evidence="9" id="KW-1185">Reference proteome</keyword>
<feature type="domain" description="Nudix hydrolase" evidence="7">
    <location>
        <begin position="137"/>
        <end position="262"/>
    </location>
</feature>
<feature type="short sequence motif" description="Nudix box" evidence="6">
    <location>
        <begin position="171"/>
        <end position="192"/>
    </location>
</feature>
<feature type="binding site" evidence="6">
    <location>
        <position position="231"/>
    </location>
    <ligand>
        <name>a divalent metal cation</name>
        <dbReference type="ChEBI" id="CHEBI:60240"/>
        <label>3</label>
    </ligand>
</feature>
<dbReference type="PROSITE" id="PS51462">
    <property type="entry name" value="NUDIX"/>
    <property type="match status" value="1"/>
</dbReference>
<comment type="function">
    <text evidence="6">mRNA decapping enzyme that specifically removes the nicotinamide adenine dinucleotide (NAD) cap from a subset of mRNAs by hydrolyzing the diphosphate linkage to produce nicotinamide mononucleotide (NMN) and 5' monophosphate mRNA. The NAD-cap is present at the 5'-end of some mRNAs and stabilizes RNA against 5'-processing. Has preference for mRNAs with a 5'-end purine. Catalyzes the hydrolysis of a broad range of dinucleotide pyrophosphates.</text>
</comment>
<dbReference type="SUPFAM" id="SSF55811">
    <property type="entry name" value="Nudix"/>
    <property type="match status" value="2"/>
</dbReference>
<dbReference type="Gene3D" id="3.90.79.10">
    <property type="entry name" value="Nucleoside Triphosphate Pyrophosphohydrolase"/>
    <property type="match status" value="1"/>
</dbReference>
<keyword evidence="1 6" id="KW-0479">Metal-binding</keyword>
<feature type="binding site" evidence="6">
    <location>
        <position position="80"/>
    </location>
    <ligand>
        <name>substrate</name>
    </ligand>
</feature>
<dbReference type="InterPro" id="IPR020476">
    <property type="entry name" value="Nudix_hydrolase"/>
</dbReference>
<feature type="binding site" evidence="6">
    <location>
        <position position="113"/>
    </location>
    <ligand>
        <name>Zn(2+)</name>
        <dbReference type="ChEBI" id="CHEBI:29105"/>
    </ligand>
</feature>
<organism evidence="8 9">
    <name type="scientific">Desulfosporosinus youngiae DSM 17734</name>
    <dbReference type="NCBI Taxonomy" id="768710"/>
    <lineage>
        <taxon>Bacteria</taxon>
        <taxon>Bacillati</taxon>
        <taxon>Bacillota</taxon>
        <taxon>Clostridia</taxon>
        <taxon>Eubacteriales</taxon>
        <taxon>Desulfitobacteriaceae</taxon>
        <taxon>Desulfosporosinus</taxon>
    </lineage>
</organism>
<dbReference type="PANTHER" id="PTHR11383">
    <property type="entry name" value="NUCLEOSIDE DIPHOSPHATE-LINKED MOIETY X MOTIF 13"/>
    <property type="match status" value="1"/>
</dbReference>
<comment type="cofactor">
    <cofactor evidence="6">
        <name>Mg(2+)</name>
        <dbReference type="ChEBI" id="CHEBI:18420"/>
    </cofactor>
    <cofactor evidence="6">
        <name>Mn(2+)</name>
        <dbReference type="ChEBI" id="CHEBI:29035"/>
    </cofactor>
    <text evidence="6">Divalent metal cations. Mg(2+) or Mn(2+).</text>
</comment>
<keyword evidence="4 6" id="KW-0520">NAD</keyword>
<reference evidence="8 9" key="1">
    <citation type="submission" date="2011-11" db="EMBL/GenBank/DDBJ databases">
        <title>The Noncontiguous Finished genome of Desulfosporosinus youngiae DSM 17734.</title>
        <authorList>
            <consortium name="US DOE Joint Genome Institute (JGI-PGF)"/>
            <person name="Lucas S."/>
            <person name="Han J."/>
            <person name="Lapidus A."/>
            <person name="Cheng J.-F."/>
            <person name="Goodwin L."/>
            <person name="Pitluck S."/>
            <person name="Peters L."/>
            <person name="Ovchinnikova G."/>
            <person name="Lu M."/>
            <person name="Land M.L."/>
            <person name="Hauser L."/>
            <person name="Pester M."/>
            <person name="Spring S."/>
            <person name="Ollivier B."/>
            <person name="Rattei T."/>
            <person name="Klenk H.-P."/>
            <person name="Wagner M."/>
            <person name="Loy A."/>
            <person name="Woyke T.J."/>
        </authorList>
    </citation>
    <scope>NUCLEOTIDE SEQUENCE [LARGE SCALE GENOMIC DNA]</scope>
    <source>
        <strain evidence="8 9">DSM 17734</strain>
    </source>
</reference>
<keyword evidence="5 6" id="KW-0464">Manganese</keyword>
<dbReference type="PROSITE" id="PS00893">
    <property type="entry name" value="NUDIX_BOX"/>
    <property type="match status" value="1"/>
</dbReference>
<dbReference type="InterPro" id="IPR015797">
    <property type="entry name" value="NUDIX_hydrolase-like_dom_sf"/>
</dbReference>
<dbReference type="RefSeq" id="WP_007782242.1">
    <property type="nucleotide sequence ID" value="NZ_CM001441.1"/>
</dbReference>
<feature type="binding site" evidence="6">
    <location>
        <position position="170"/>
    </location>
    <ligand>
        <name>a divalent metal cation</name>
        <dbReference type="ChEBI" id="CHEBI:60240"/>
        <label>1</label>
    </ligand>
</feature>
<feature type="binding site" evidence="6">
    <location>
        <begin position="204"/>
        <end position="211"/>
    </location>
    <ligand>
        <name>substrate</name>
    </ligand>
</feature>
<feature type="binding site" evidence="6">
    <location>
        <position position="186"/>
    </location>
    <ligand>
        <name>a divalent metal cation</name>
        <dbReference type="ChEBI" id="CHEBI:60240"/>
        <label>2</label>
    </ligand>
</feature>
<proteinExistence type="inferred from homology"/>
<evidence type="ECO:0000259" key="7">
    <source>
        <dbReference type="PROSITE" id="PS51462"/>
    </source>
</evidence>
<feature type="binding site" evidence="6">
    <location>
        <position position="131"/>
    </location>
    <ligand>
        <name>Zn(2+)</name>
        <dbReference type="ChEBI" id="CHEBI:29105"/>
    </ligand>
</feature>
<feature type="binding site" evidence="6">
    <location>
        <position position="136"/>
    </location>
    <ligand>
        <name>substrate</name>
    </ligand>
</feature>
<evidence type="ECO:0000256" key="3">
    <source>
        <dbReference type="ARBA" id="ARBA00022842"/>
    </source>
</evidence>
<dbReference type="Pfam" id="PF09296">
    <property type="entry name" value="NUDIX-like"/>
    <property type="match status" value="1"/>
</dbReference>
<dbReference type="OrthoDB" id="9787476at2"/>
<comment type="subunit">
    <text evidence="6">Homodimer.</text>
</comment>
<protein>
    <recommendedName>
        <fullName evidence="6">NAD-capped RNA hydrolase NudC</fullName>
        <shortName evidence="6">DeNADding enzyme NudC</shortName>
        <ecNumber evidence="6">3.6.1.-</ecNumber>
    </recommendedName>
    <alternativeName>
        <fullName evidence="6">NADH pyrophosphatase</fullName>
        <ecNumber evidence="6">3.6.1.22</ecNumber>
    </alternativeName>
</protein>
<feature type="binding site" evidence="6">
    <location>
        <position position="128"/>
    </location>
    <ligand>
        <name>Zn(2+)</name>
        <dbReference type="ChEBI" id="CHEBI:29105"/>
    </ligand>
</feature>
<dbReference type="GO" id="GO:0110153">
    <property type="term" value="F:RNA NAD-cap (NMN-forming) hydrolase activity"/>
    <property type="evidence" value="ECO:0007669"/>
    <property type="project" value="RHEA"/>
</dbReference>
<keyword evidence="2 6" id="KW-0378">Hydrolase</keyword>
<comment type="similarity">
    <text evidence="6">Belongs to the Nudix hydrolase family. NudC subfamily.</text>
</comment>
<comment type="catalytic activity">
    <reaction evidence="6">
        <text>a 5'-end NAD(+)-phospho-ribonucleoside in mRNA + H2O = a 5'-end phospho-adenosine-phospho-ribonucleoside in mRNA + beta-nicotinamide D-ribonucleotide + 2 H(+)</text>
        <dbReference type="Rhea" id="RHEA:60876"/>
        <dbReference type="Rhea" id="RHEA-COMP:15698"/>
        <dbReference type="Rhea" id="RHEA-COMP:15719"/>
        <dbReference type="ChEBI" id="CHEBI:14649"/>
        <dbReference type="ChEBI" id="CHEBI:15377"/>
        <dbReference type="ChEBI" id="CHEBI:15378"/>
        <dbReference type="ChEBI" id="CHEBI:144029"/>
        <dbReference type="ChEBI" id="CHEBI:144051"/>
    </reaction>
</comment>
<comment type="catalytic activity">
    <reaction evidence="6">
        <text>NAD(+) + H2O = beta-nicotinamide D-ribonucleotide + AMP + 2 H(+)</text>
        <dbReference type="Rhea" id="RHEA:11800"/>
        <dbReference type="ChEBI" id="CHEBI:14649"/>
        <dbReference type="ChEBI" id="CHEBI:15377"/>
        <dbReference type="ChEBI" id="CHEBI:15378"/>
        <dbReference type="ChEBI" id="CHEBI:57540"/>
        <dbReference type="ChEBI" id="CHEBI:456215"/>
        <dbReference type="EC" id="3.6.1.22"/>
    </reaction>
</comment>
<comment type="caution">
    <text evidence="6">Lacks conserved residue(s) required for the propagation of feature annotation.</text>
</comment>
<dbReference type="GO" id="GO:0000287">
    <property type="term" value="F:magnesium ion binding"/>
    <property type="evidence" value="ECO:0007669"/>
    <property type="project" value="UniProtKB-UniRule"/>
</dbReference>
<dbReference type="InterPro" id="IPR022925">
    <property type="entry name" value="RNA_Hydrolase_NudC"/>
</dbReference>
<evidence type="ECO:0000256" key="4">
    <source>
        <dbReference type="ARBA" id="ARBA00023027"/>
    </source>
</evidence>
<feature type="binding site" evidence="6">
    <location>
        <position position="253"/>
    </location>
    <ligand>
        <name>substrate</name>
    </ligand>
</feature>
<feature type="binding site" evidence="6">
    <location>
        <position position="190"/>
    </location>
    <ligand>
        <name>a divalent metal cation</name>
        <dbReference type="ChEBI" id="CHEBI:60240"/>
        <label>1</label>
    </ligand>
</feature>
<evidence type="ECO:0000256" key="6">
    <source>
        <dbReference type="HAMAP-Rule" id="MF_00297"/>
    </source>
</evidence>
<dbReference type="HAMAP" id="MF_00297">
    <property type="entry name" value="Nudix_NudC"/>
    <property type="match status" value="1"/>
</dbReference>
<evidence type="ECO:0000313" key="9">
    <source>
        <dbReference type="Proteomes" id="UP000005104"/>
    </source>
</evidence>
<dbReference type="GO" id="GO:0008270">
    <property type="term" value="F:zinc ion binding"/>
    <property type="evidence" value="ECO:0007669"/>
    <property type="project" value="UniProtKB-UniRule"/>
</dbReference>
<dbReference type="AlphaFoldDB" id="H5XUM6"/>
<evidence type="ECO:0000256" key="5">
    <source>
        <dbReference type="ARBA" id="ARBA00023211"/>
    </source>
</evidence>
<accession>H5XUM6</accession>
<dbReference type="Proteomes" id="UP000005104">
    <property type="component" value="Chromosome"/>
</dbReference>
<name>H5XUM6_9FIRM</name>
<dbReference type="EMBL" id="CM001441">
    <property type="protein sequence ID" value="EHQ89044.1"/>
    <property type="molecule type" value="Genomic_DNA"/>
</dbReference>
<dbReference type="InterPro" id="IPR015375">
    <property type="entry name" value="NADH_PPase-like_N"/>
</dbReference>
<feature type="binding site" evidence="6">
    <location>
        <position position="186"/>
    </location>
    <ligand>
        <name>a divalent metal cation</name>
        <dbReference type="ChEBI" id="CHEBI:60240"/>
        <label>3</label>
    </ligand>
</feature>
<feature type="binding site" evidence="6">
    <location>
        <position position="123"/>
    </location>
    <ligand>
        <name>substrate</name>
    </ligand>
</feature>